<evidence type="ECO:0000313" key="2">
    <source>
        <dbReference type="EMBL" id="KND01905.1"/>
    </source>
</evidence>
<keyword evidence="3" id="KW-1185">Reference proteome</keyword>
<dbReference type="RefSeq" id="XP_016609944.1">
    <property type="nucleotide sequence ID" value="XM_016757289.1"/>
</dbReference>
<dbReference type="VEuPathDB" id="FungiDB:SPPG_09132"/>
<dbReference type="GO" id="GO:0005758">
    <property type="term" value="C:mitochondrial intermembrane space"/>
    <property type="evidence" value="ECO:0007669"/>
    <property type="project" value="InterPro"/>
</dbReference>
<dbReference type="InterPro" id="IPR039870">
    <property type="entry name" value="Coa4-like"/>
</dbReference>
<evidence type="ECO:0000256" key="1">
    <source>
        <dbReference type="SAM" id="MobiDB-lite"/>
    </source>
</evidence>
<name>A0A0L0HLW3_SPIPD</name>
<dbReference type="PANTHER" id="PTHR13639">
    <property type="entry name" value="CYTOCHROME C OXIDASE ASSEMBLY FACTOR 4 HOMOLOG, MITOCHONDRIAL"/>
    <property type="match status" value="1"/>
</dbReference>
<organism evidence="2 3">
    <name type="scientific">Spizellomyces punctatus (strain DAOM BR117)</name>
    <dbReference type="NCBI Taxonomy" id="645134"/>
    <lineage>
        <taxon>Eukaryota</taxon>
        <taxon>Fungi</taxon>
        <taxon>Fungi incertae sedis</taxon>
        <taxon>Chytridiomycota</taxon>
        <taxon>Chytridiomycota incertae sedis</taxon>
        <taxon>Chytridiomycetes</taxon>
        <taxon>Spizellomycetales</taxon>
        <taxon>Spizellomycetaceae</taxon>
        <taxon>Spizellomyces</taxon>
    </lineage>
</organism>
<dbReference type="PANTHER" id="PTHR13639:SF2">
    <property type="entry name" value="CYTOCHROME C OXIDASE ASSEMBLY FACTOR 4 HOMOLOG, MITOCHONDRIAL"/>
    <property type="match status" value="1"/>
</dbReference>
<dbReference type="FunCoup" id="A0A0L0HLW3">
    <property type="interactions" value="16"/>
</dbReference>
<reference evidence="2 3" key="1">
    <citation type="submission" date="2009-08" db="EMBL/GenBank/DDBJ databases">
        <title>The Genome Sequence of Spizellomyces punctatus strain DAOM BR117.</title>
        <authorList>
            <consortium name="The Broad Institute Genome Sequencing Platform"/>
            <person name="Russ C."/>
            <person name="Cuomo C."/>
            <person name="Shea T."/>
            <person name="Young S.K."/>
            <person name="Zeng Q."/>
            <person name="Koehrsen M."/>
            <person name="Haas B."/>
            <person name="Borodovsky M."/>
            <person name="Guigo R."/>
            <person name="Alvarado L."/>
            <person name="Berlin A."/>
            <person name="Bochicchio J."/>
            <person name="Borenstein D."/>
            <person name="Chapman S."/>
            <person name="Chen Z."/>
            <person name="Engels R."/>
            <person name="Freedman E."/>
            <person name="Gellesch M."/>
            <person name="Goldberg J."/>
            <person name="Griggs A."/>
            <person name="Gujja S."/>
            <person name="Heiman D."/>
            <person name="Hepburn T."/>
            <person name="Howarth C."/>
            <person name="Jen D."/>
            <person name="Larson L."/>
            <person name="Lewis B."/>
            <person name="Mehta T."/>
            <person name="Park D."/>
            <person name="Pearson M."/>
            <person name="Roberts A."/>
            <person name="Saif S."/>
            <person name="Shenoy N."/>
            <person name="Sisk P."/>
            <person name="Stolte C."/>
            <person name="Sykes S."/>
            <person name="Thomson T."/>
            <person name="Walk T."/>
            <person name="White J."/>
            <person name="Yandava C."/>
            <person name="Burger G."/>
            <person name="Gray M.W."/>
            <person name="Holland P.W.H."/>
            <person name="King N."/>
            <person name="Lang F.B.F."/>
            <person name="Roger A.J."/>
            <person name="Ruiz-Trillo I."/>
            <person name="Lander E."/>
            <person name="Nusbaum C."/>
        </authorList>
    </citation>
    <scope>NUCLEOTIDE SEQUENCE [LARGE SCALE GENOMIC DNA]</scope>
    <source>
        <strain evidence="2 3">DAOM BR117</strain>
    </source>
</reference>
<dbReference type="STRING" id="645134.A0A0L0HLW3"/>
<dbReference type="PROSITE" id="PS51808">
    <property type="entry name" value="CHCH"/>
    <property type="match status" value="1"/>
</dbReference>
<dbReference type="GO" id="GO:0033617">
    <property type="term" value="P:mitochondrial respiratory chain complex IV assembly"/>
    <property type="evidence" value="ECO:0007669"/>
    <property type="project" value="InterPro"/>
</dbReference>
<sequence length="80" mass="9302">MSPQPRPQSHTSGADEGDDDDYTKRIKNSGCFREHEALQDCHFNKKDWRACKAEMLAFRKCYERHRKQQLDEGKGSTGWG</sequence>
<dbReference type="InParanoid" id="A0A0L0HLW3"/>
<evidence type="ECO:0008006" key="4">
    <source>
        <dbReference type="Google" id="ProtNLM"/>
    </source>
</evidence>
<dbReference type="GeneID" id="27692257"/>
<proteinExistence type="predicted"/>
<accession>A0A0L0HLW3</accession>
<dbReference type="Proteomes" id="UP000053201">
    <property type="component" value="Unassembled WGS sequence"/>
</dbReference>
<dbReference type="AlphaFoldDB" id="A0A0L0HLW3"/>
<dbReference type="OrthoDB" id="5586401at2759"/>
<protein>
    <recommendedName>
        <fullName evidence="4">CHCH domain-containing protein</fullName>
    </recommendedName>
</protein>
<dbReference type="EMBL" id="KQ257454">
    <property type="protein sequence ID" value="KND01905.1"/>
    <property type="molecule type" value="Genomic_DNA"/>
</dbReference>
<feature type="region of interest" description="Disordered" evidence="1">
    <location>
        <begin position="1"/>
        <end position="22"/>
    </location>
</feature>
<dbReference type="OMA" id="CWKRQGN"/>
<dbReference type="eggNOG" id="ENOG502SD3Y">
    <property type="taxonomic scope" value="Eukaryota"/>
</dbReference>
<evidence type="ECO:0000313" key="3">
    <source>
        <dbReference type="Proteomes" id="UP000053201"/>
    </source>
</evidence>
<gene>
    <name evidence="2" type="ORF">SPPG_09132</name>
</gene>